<reference evidence="1 2" key="1">
    <citation type="submission" date="2019-06" db="EMBL/GenBank/DDBJ databases">
        <title>Genome Sequence of the Brown Rot Fungal Pathogen Monilinia fructicola.</title>
        <authorList>
            <person name="De Miccolis Angelini R.M."/>
            <person name="Landi L."/>
            <person name="Abate D."/>
            <person name="Pollastro S."/>
            <person name="Romanazzi G."/>
            <person name="Faretra F."/>
        </authorList>
    </citation>
    <scope>NUCLEOTIDE SEQUENCE [LARGE SCALE GENOMIC DNA]</scope>
    <source>
        <strain evidence="1 2">Mfrc123</strain>
    </source>
</reference>
<gene>
    <name evidence="1" type="ORF">EYC84_002689</name>
</gene>
<organism evidence="1 2">
    <name type="scientific">Monilinia fructicola</name>
    <name type="common">Brown rot fungus</name>
    <name type="synonym">Ciboria fructicola</name>
    <dbReference type="NCBI Taxonomy" id="38448"/>
    <lineage>
        <taxon>Eukaryota</taxon>
        <taxon>Fungi</taxon>
        <taxon>Dikarya</taxon>
        <taxon>Ascomycota</taxon>
        <taxon>Pezizomycotina</taxon>
        <taxon>Leotiomycetes</taxon>
        <taxon>Helotiales</taxon>
        <taxon>Sclerotiniaceae</taxon>
        <taxon>Monilinia</taxon>
    </lineage>
</organism>
<protein>
    <submittedName>
        <fullName evidence="1">Uncharacterized protein</fullName>
    </submittedName>
</protein>
<dbReference type="EMBL" id="VICG01000007">
    <property type="protein sequence ID" value="KAA8570399.1"/>
    <property type="molecule type" value="Genomic_DNA"/>
</dbReference>
<evidence type="ECO:0000313" key="1">
    <source>
        <dbReference type="EMBL" id="KAA8570399.1"/>
    </source>
</evidence>
<dbReference type="Proteomes" id="UP000322873">
    <property type="component" value="Unassembled WGS sequence"/>
</dbReference>
<comment type="caution">
    <text evidence="1">The sequence shown here is derived from an EMBL/GenBank/DDBJ whole genome shotgun (WGS) entry which is preliminary data.</text>
</comment>
<proteinExistence type="predicted"/>
<evidence type="ECO:0000313" key="2">
    <source>
        <dbReference type="Proteomes" id="UP000322873"/>
    </source>
</evidence>
<accession>A0A5M9JQU8</accession>
<name>A0A5M9JQU8_MONFR</name>
<sequence>MLATKSRRRLFGISDCPSCVLIINLRLSKREPLYILLFHSGGQHLFLPKTKIFMCTFNSIATRLRPLSNRFFFGGLGLSPFEDLKAN</sequence>
<dbReference type="AlphaFoldDB" id="A0A5M9JQU8"/>
<keyword evidence="2" id="KW-1185">Reference proteome</keyword>